<dbReference type="Pfam" id="PF04397">
    <property type="entry name" value="LytTR"/>
    <property type="match status" value="1"/>
</dbReference>
<dbReference type="Proteomes" id="UP000316801">
    <property type="component" value="Unassembled WGS sequence"/>
</dbReference>
<protein>
    <submittedName>
        <fullName evidence="4">LytTR family transcriptional regulator</fullName>
    </submittedName>
</protein>
<dbReference type="GO" id="GO:0003677">
    <property type="term" value="F:DNA binding"/>
    <property type="evidence" value="ECO:0007669"/>
    <property type="project" value="InterPro"/>
</dbReference>
<name>A0A549T886_9HYPH</name>
<feature type="transmembrane region" description="Helical" evidence="2">
    <location>
        <begin position="21"/>
        <end position="39"/>
    </location>
</feature>
<feature type="region of interest" description="Disordered" evidence="1">
    <location>
        <begin position="149"/>
        <end position="174"/>
    </location>
</feature>
<feature type="transmembrane region" description="Helical" evidence="2">
    <location>
        <begin position="51"/>
        <end position="77"/>
    </location>
</feature>
<evidence type="ECO:0000256" key="2">
    <source>
        <dbReference type="SAM" id="Phobius"/>
    </source>
</evidence>
<keyword evidence="2" id="KW-0472">Membrane</keyword>
<dbReference type="EMBL" id="VJMG01000036">
    <property type="protein sequence ID" value="TRL38060.1"/>
    <property type="molecule type" value="Genomic_DNA"/>
</dbReference>
<dbReference type="PROSITE" id="PS50930">
    <property type="entry name" value="HTH_LYTTR"/>
    <property type="match status" value="1"/>
</dbReference>
<accession>A0A549T886</accession>
<dbReference type="SMART" id="SM00850">
    <property type="entry name" value="LytTR"/>
    <property type="match status" value="1"/>
</dbReference>
<sequence>MNAGKLQSALRELQAFLLAPRYWLTVGVVVAVFTISGPFGTLKAMPLLPRLAFWLLLHGFAFCVAMAFAVASSLLLAPLLSSRLIRMMIGSALAALPIAGWIVVLQAGFVNDPVTLAGFTEQVGVSVPLCLIFCVLTYLTTGTGAEASPARQAMDHPAVPPELSKSEPQDGIAQPAATQPALLARLKPENRGRLLRLSVQDHYTEVVTSRGRELILLRFADALNETGNTPGRRIHRSHWVADAHVESLKRDKGRLCLVTGDGTELPVSRPYEAEVRHHYASSTGDKTVAAERN</sequence>
<dbReference type="InterPro" id="IPR007492">
    <property type="entry name" value="LytTR_DNA-bd_dom"/>
</dbReference>
<keyword evidence="2" id="KW-1133">Transmembrane helix</keyword>
<keyword evidence="5" id="KW-1185">Reference proteome</keyword>
<evidence type="ECO:0000313" key="4">
    <source>
        <dbReference type="EMBL" id="TRL38060.1"/>
    </source>
</evidence>
<feature type="transmembrane region" description="Helical" evidence="2">
    <location>
        <begin position="89"/>
        <end position="110"/>
    </location>
</feature>
<reference evidence="4 5" key="1">
    <citation type="submission" date="2019-07" db="EMBL/GenBank/DDBJ databases">
        <title>Ln-dependent methylotrophs.</title>
        <authorList>
            <person name="Tani A."/>
        </authorList>
    </citation>
    <scope>NUCLEOTIDE SEQUENCE [LARGE SCALE GENOMIC DNA]</scope>
    <source>
        <strain evidence="4 5">SM12</strain>
    </source>
</reference>
<gene>
    <name evidence="4" type="ORF">FNA46_13730</name>
</gene>
<comment type="caution">
    <text evidence="4">The sequence shown here is derived from an EMBL/GenBank/DDBJ whole genome shotgun (WGS) entry which is preliminary data.</text>
</comment>
<evidence type="ECO:0000256" key="1">
    <source>
        <dbReference type="SAM" id="MobiDB-lite"/>
    </source>
</evidence>
<keyword evidence="2" id="KW-0812">Transmembrane</keyword>
<dbReference type="AlphaFoldDB" id="A0A549T886"/>
<proteinExistence type="predicted"/>
<dbReference type="Gene3D" id="2.40.50.1020">
    <property type="entry name" value="LytTr DNA-binding domain"/>
    <property type="match status" value="1"/>
</dbReference>
<evidence type="ECO:0000313" key="5">
    <source>
        <dbReference type="Proteomes" id="UP000316801"/>
    </source>
</evidence>
<feature type="domain" description="HTH LytTR-type" evidence="3">
    <location>
        <begin position="190"/>
        <end position="281"/>
    </location>
</feature>
<evidence type="ECO:0000259" key="3">
    <source>
        <dbReference type="PROSITE" id="PS50930"/>
    </source>
</evidence>
<feature type="transmembrane region" description="Helical" evidence="2">
    <location>
        <begin position="122"/>
        <end position="141"/>
    </location>
</feature>
<organism evidence="4 5">
    <name type="scientific">Rhizobium straminoryzae</name>
    <dbReference type="NCBI Taxonomy" id="1387186"/>
    <lineage>
        <taxon>Bacteria</taxon>
        <taxon>Pseudomonadati</taxon>
        <taxon>Pseudomonadota</taxon>
        <taxon>Alphaproteobacteria</taxon>
        <taxon>Hyphomicrobiales</taxon>
        <taxon>Rhizobiaceae</taxon>
        <taxon>Rhizobium/Agrobacterium group</taxon>
        <taxon>Rhizobium</taxon>
    </lineage>
</organism>
<dbReference type="RefSeq" id="WP_143125772.1">
    <property type="nucleotide sequence ID" value="NZ_VJMG01000036.1"/>
</dbReference>